<dbReference type="Pfam" id="PF00078">
    <property type="entry name" value="RVT_1"/>
    <property type="match status" value="1"/>
</dbReference>
<protein>
    <recommendedName>
        <fullName evidence="1">Reverse transcriptase domain-containing protein</fullName>
    </recommendedName>
</protein>
<name>A0ABD2NQV1_9CUCU</name>
<evidence type="ECO:0000259" key="1">
    <source>
        <dbReference type="Pfam" id="PF00078"/>
    </source>
</evidence>
<gene>
    <name evidence="2" type="ORF">HHI36_004322</name>
</gene>
<keyword evidence="3" id="KW-1185">Reference proteome</keyword>
<dbReference type="InterPro" id="IPR000477">
    <property type="entry name" value="RT_dom"/>
</dbReference>
<accession>A0ABD2NQV1</accession>
<proteinExistence type="predicted"/>
<comment type="caution">
    <text evidence="2">The sequence shown here is derived from an EMBL/GenBank/DDBJ whole genome shotgun (WGS) entry which is preliminary data.</text>
</comment>
<dbReference type="EMBL" id="JABFTP020000144">
    <property type="protein sequence ID" value="KAL3281098.1"/>
    <property type="molecule type" value="Genomic_DNA"/>
</dbReference>
<dbReference type="AlphaFoldDB" id="A0ABD2NQV1"/>
<evidence type="ECO:0000313" key="2">
    <source>
        <dbReference type="EMBL" id="KAL3281098.1"/>
    </source>
</evidence>
<feature type="domain" description="Reverse transcriptase" evidence="1">
    <location>
        <begin position="35"/>
        <end position="109"/>
    </location>
</feature>
<dbReference type="Proteomes" id="UP001516400">
    <property type="component" value="Unassembled WGS sequence"/>
</dbReference>
<reference evidence="2 3" key="1">
    <citation type="journal article" date="2021" name="BMC Biol.">
        <title>Horizontally acquired antibacterial genes associated with adaptive radiation of ladybird beetles.</title>
        <authorList>
            <person name="Li H.S."/>
            <person name="Tang X.F."/>
            <person name="Huang Y.H."/>
            <person name="Xu Z.Y."/>
            <person name="Chen M.L."/>
            <person name="Du X.Y."/>
            <person name="Qiu B.Y."/>
            <person name="Chen P.T."/>
            <person name="Zhang W."/>
            <person name="Slipinski A."/>
            <person name="Escalona H.E."/>
            <person name="Waterhouse R.M."/>
            <person name="Zwick A."/>
            <person name="Pang H."/>
        </authorList>
    </citation>
    <scope>NUCLEOTIDE SEQUENCE [LARGE SCALE GENOMIC DNA]</scope>
    <source>
        <strain evidence="2">SYSU2018</strain>
    </source>
</reference>
<evidence type="ECO:0000313" key="3">
    <source>
        <dbReference type="Proteomes" id="UP001516400"/>
    </source>
</evidence>
<sequence length="180" mass="20550">MALKEGDTSERFCETFLRPSIVFQEYLLRKLGFYGFQDLSIMLVASYLSGRTERTFSGGVLSDSMPGERGVPQGSILGPLLFLIYINDIETSTNTKLVLYADDSTAYTKWRRFNVNKLSLNRAKTEEIVFTLRDIDRGAYDGLDTRSMRLLDIRLDNTLTFEAHVDDVARKLNNIPFEKP</sequence>
<dbReference type="PANTHER" id="PTHR33332">
    <property type="entry name" value="REVERSE TRANSCRIPTASE DOMAIN-CONTAINING PROTEIN"/>
    <property type="match status" value="1"/>
</dbReference>
<organism evidence="2 3">
    <name type="scientific">Cryptolaemus montrouzieri</name>
    <dbReference type="NCBI Taxonomy" id="559131"/>
    <lineage>
        <taxon>Eukaryota</taxon>
        <taxon>Metazoa</taxon>
        <taxon>Ecdysozoa</taxon>
        <taxon>Arthropoda</taxon>
        <taxon>Hexapoda</taxon>
        <taxon>Insecta</taxon>
        <taxon>Pterygota</taxon>
        <taxon>Neoptera</taxon>
        <taxon>Endopterygota</taxon>
        <taxon>Coleoptera</taxon>
        <taxon>Polyphaga</taxon>
        <taxon>Cucujiformia</taxon>
        <taxon>Coccinelloidea</taxon>
        <taxon>Coccinellidae</taxon>
        <taxon>Scymninae</taxon>
        <taxon>Scymnini</taxon>
        <taxon>Cryptolaemus</taxon>
    </lineage>
</organism>